<proteinExistence type="predicted"/>
<sequence length="171" mass="19092">MITQKISKSAQLKISSGGLLVMLEALGLAGIPSGSTRLSDAILVAIDFEEASDISKPTSISVLPCRVAVEVRTTEKKEKKEKKEKQNRQEVEKMNMGKKEMKKNNSKKGETKKERKQGHKPGIRLLNSMGARKGHSEAQQPTTMRDSQTKSTLGRIPYHKTKESQLRTFDR</sequence>
<dbReference type="EMBL" id="JAANBB010000017">
    <property type="protein sequence ID" value="KAF7555763.1"/>
    <property type="molecule type" value="Genomic_DNA"/>
</dbReference>
<accession>A0A9P5LKW5</accession>
<feature type="compositionally biased region" description="Polar residues" evidence="1">
    <location>
        <begin position="137"/>
        <end position="152"/>
    </location>
</feature>
<evidence type="ECO:0000313" key="2">
    <source>
        <dbReference type="EMBL" id="KAF7555763.1"/>
    </source>
</evidence>
<evidence type="ECO:0000256" key="1">
    <source>
        <dbReference type="SAM" id="MobiDB-lite"/>
    </source>
</evidence>
<dbReference type="Proteomes" id="UP000722485">
    <property type="component" value="Unassembled WGS sequence"/>
</dbReference>
<feature type="compositionally biased region" description="Basic and acidic residues" evidence="1">
    <location>
        <begin position="72"/>
        <end position="113"/>
    </location>
</feature>
<protein>
    <submittedName>
        <fullName evidence="2">Uncharacterized protein</fullName>
    </submittedName>
</protein>
<gene>
    <name evidence="2" type="ORF">G7Z17_g1924</name>
</gene>
<dbReference type="AlphaFoldDB" id="A0A9P5LKW5"/>
<comment type="caution">
    <text evidence="2">The sequence shown here is derived from an EMBL/GenBank/DDBJ whole genome shotgun (WGS) entry which is preliminary data.</text>
</comment>
<feature type="compositionally biased region" description="Basic and acidic residues" evidence="1">
    <location>
        <begin position="160"/>
        <end position="171"/>
    </location>
</feature>
<keyword evidence="3" id="KW-1185">Reference proteome</keyword>
<reference evidence="2" key="1">
    <citation type="submission" date="2020-03" db="EMBL/GenBank/DDBJ databases">
        <title>Draft Genome Sequence of Cylindrodendrum hubeiense.</title>
        <authorList>
            <person name="Buettner E."/>
            <person name="Kellner H."/>
        </authorList>
    </citation>
    <scope>NUCLEOTIDE SEQUENCE</scope>
    <source>
        <strain evidence="2">IHI 201604</strain>
    </source>
</reference>
<evidence type="ECO:0000313" key="3">
    <source>
        <dbReference type="Proteomes" id="UP000722485"/>
    </source>
</evidence>
<name>A0A9P5LKW5_9HYPO</name>
<feature type="region of interest" description="Disordered" evidence="1">
    <location>
        <begin position="72"/>
        <end position="171"/>
    </location>
</feature>
<organism evidence="2 3">
    <name type="scientific">Cylindrodendrum hubeiense</name>
    <dbReference type="NCBI Taxonomy" id="595255"/>
    <lineage>
        <taxon>Eukaryota</taxon>
        <taxon>Fungi</taxon>
        <taxon>Dikarya</taxon>
        <taxon>Ascomycota</taxon>
        <taxon>Pezizomycotina</taxon>
        <taxon>Sordariomycetes</taxon>
        <taxon>Hypocreomycetidae</taxon>
        <taxon>Hypocreales</taxon>
        <taxon>Nectriaceae</taxon>
        <taxon>Cylindrodendrum</taxon>
    </lineage>
</organism>